<organism evidence="4 5">
    <name type="scientific">Petrolisthes manimaculis</name>
    <dbReference type="NCBI Taxonomy" id="1843537"/>
    <lineage>
        <taxon>Eukaryota</taxon>
        <taxon>Metazoa</taxon>
        <taxon>Ecdysozoa</taxon>
        <taxon>Arthropoda</taxon>
        <taxon>Crustacea</taxon>
        <taxon>Multicrustacea</taxon>
        <taxon>Malacostraca</taxon>
        <taxon>Eumalacostraca</taxon>
        <taxon>Eucarida</taxon>
        <taxon>Decapoda</taxon>
        <taxon>Pleocyemata</taxon>
        <taxon>Anomura</taxon>
        <taxon>Galatheoidea</taxon>
        <taxon>Porcellanidae</taxon>
        <taxon>Petrolisthes</taxon>
    </lineage>
</organism>
<feature type="region of interest" description="Disordered" evidence="1">
    <location>
        <begin position="786"/>
        <end position="839"/>
    </location>
</feature>
<dbReference type="InterPro" id="IPR015422">
    <property type="entry name" value="PyrdxlP-dep_Trfase_small"/>
</dbReference>
<feature type="domain" description="Aminotransferase class V" evidence="2">
    <location>
        <begin position="62"/>
        <end position="378"/>
    </location>
</feature>
<feature type="compositionally biased region" description="Basic and acidic residues" evidence="1">
    <location>
        <begin position="821"/>
        <end position="831"/>
    </location>
</feature>
<dbReference type="Gene3D" id="3.40.640.10">
    <property type="entry name" value="Type I PLP-dependent aspartate aminotransferase-like (Major domain)"/>
    <property type="match status" value="1"/>
</dbReference>
<dbReference type="CDD" id="cd24138">
    <property type="entry name" value="TtcA-like"/>
    <property type="match status" value="1"/>
</dbReference>
<dbReference type="InterPro" id="IPR000192">
    <property type="entry name" value="Aminotrans_V_dom"/>
</dbReference>
<evidence type="ECO:0000313" key="4">
    <source>
        <dbReference type="EMBL" id="KAK4300626.1"/>
    </source>
</evidence>
<dbReference type="SUPFAM" id="SSF52402">
    <property type="entry name" value="Adenine nucleotide alpha hydrolases-like"/>
    <property type="match status" value="1"/>
</dbReference>
<dbReference type="InterPro" id="IPR015421">
    <property type="entry name" value="PyrdxlP-dep_Trfase_major"/>
</dbReference>
<dbReference type="EMBL" id="JAWZYT010003020">
    <property type="protein sequence ID" value="KAK4300626.1"/>
    <property type="molecule type" value="Genomic_DNA"/>
</dbReference>
<name>A0AAE1P4J6_9EUCA</name>
<reference evidence="4" key="1">
    <citation type="submission" date="2023-11" db="EMBL/GenBank/DDBJ databases">
        <title>Genome assemblies of two species of porcelain crab, Petrolisthes cinctipes and Petrolisthes manimaculis (Anomura: Porcellanidae).</title>
        <authorList>
            <person name="Angst P."/>
        </authorList>
    </citation>
    <scope>NUCLEOTIDE SEQUENCE</scope>
    <source>
        <strain evidence="4">PB745_02</strain>
        <tissue evidence="4">Gill</tissue>
    </source>
</reference>
<dbReference type="Gene3D" id="3.90.1150.10">
    <property type="entry name" value="Aspartate Aminotransferase, domain 1"/>
    <property type="match status" value="1"/>
</dbReference>
<accession>A0AAE1P4J6</accession>
<dbReference type="Proteomes" id="UP001292094">
    <property type="component" value="Unassembled WGS sequence"/>
</dbReference>
<feature type="region of interest" description="Disordered" evidence="1">
    <location>
        <begin position="1185"/>
        <end position="1207"/>
    </location>
</feature>
<feature type="compositionally biased region" description="Basic and acidic residues" evidence="1">
    <location>
        <begin position="1196"/>
        <end position="1207"/>
    </location>
</feature>
<dbReference type="Pfam" id="PF00266">
    <property type="entry name" value="Aminotran_5"/>
    <property type="match status" value="1"/>
</dbReference>
<comment type="caution">
    <text evidence="4">The sequence shown here is derived from an EMBL/GenBank/DDBJ whole genome shotgun (WGS) entry which is preliminary data.</text>
</comment>
<dbReference type="PANTHER" id="PTHR43686:SF1">
    <property type="entry name" value="AMINOTRAN_5 DOMAIN-CONTAINING PROTEIN"/>
    <property type="match status" value="1"/>
</dbReference>
<feature type="compositionally biased region" description="Basic and acidic residues" evidence="1">
    <location>
        <begin position="795"/>
        <end position="810"/>
    </location>
</feature>
<dbReference type="InterPro" id="IPR014729">
    <property type="entry name" value="Rossmann-like_a/b/a_fold"/>
</dbReference>
<evidence type="ECO:0000313" key="5">
    <source>
        <dbReference type="Proteomes" id="UP001292094"/>
    </source>
</evidence>
<dbReference type="Pfam" id="PF01171">
    <property type="entry name" value="ATP_bind_3"/>
    <property type="match status" value="1"/>
</dbReference>
<dbReference type="Gene3D" id="3.40.50.620">
    <property type="entry name" value="HUPs"/>
    <property type="match status" value="1"/>
</dbReference>
<keyword evidence="5" id="KW-1185">Reference proteome</keyword>
<dbReference type="InterPro" id="IPR015424">
    <property type="entry name" value="PyrdxlP-dep_Trfase"/>
</dbReference>
<dbReference type="AlphaFoldDB" id="A0AAE1P4J6"/>
<sequence length="1207" mass="133840">MARPGAHRKFYDFTNCPADQGDTDGTQGKEPRPQELVEYVAQSIIGANTVFCSPFGPRKVVYCDYIASGRSVRFLEEYITEEVLPHYGSTHTTSTLTALQTSLFRHEARDIVRNSVRASEHDRVVFVGSGATGALHKLIHAVGLGVRTRGVPTVVFVDPHAHHSSLLPWREAGAKVIRIRESRHGGIDSDHLEACLKCESGRGARLVGCLAAASNVSGAVADDVRLTVLLHRYGALAFWDYATAAPYVAIRMNPVVEGDSAGLAYKDAIYFSVHKFIGGVQTPGVLVAKREVFESQVPEVCGGGTVFFVSRESHRYLQDVEMREEGGTPAIVESVRAGMVLQLKDAITPRYITARNALLSRRLSEFIKSIPELENLGNVEVCCGCTQSGCDDKDSSCGDCNFVNAGTESNGDCHDSVNCGGNCSRLPILSFLVRHPPTNLFLHYNFVCAILNDVYGIQARGGCACAGPYVQDLMGLSEVDAQRYEQRLVEDPRLDRSHLRRRNENSDLEVLRPGFTRLNIPYTASEGQIEFILKAVREVCCHAWKLLPQYILNPETGEWKHHTNTIYRGRLWLQKVSYANGKFFYTDSKREEAQDAPDYVQCLEEAQLLFSEAPKAAQRRMLADNTILFQDEAANLRWFLLPSEARALLLSPFSPSAPLVPSLYTYPKPPFSPVKYPLSDSELSSRIDYVWEPAGDMTLGVETTVRTANRSGPKSDNTDVNMGIMNIEDYTSLSGNLYTDTNCPEKLERSINSSNGVESTKLRKNDRSNVRAQIVNDDVDIFHMNSNTVSGEKSPVSRKERVEGTSERNEVSSIENSKMVRNVEKSDEGGQKEPGLSSLEKATELSIGAQTKNSAKKKQKIVCEDLTCFVKREDGTDSSVGDGASNDISIIKKWHAPPKNIFNPTLEAITDFSMIHDGDRVLVCLSGGKDSLSLLHTLRQYQHYARGTHGVSFTLGAATVDPLSAAYDPRPLIPYLASLGVHYLYERQDILQQAAQLENLASICSFCSRMKRGRLYAAARRSDYNVLAMGQHLDDLAESFLMSVFHNGRLRTMKANYTVKEGDLRVIRPFVYVREKDLRVFAESRKLPVIPENCPACFEAPKERHRVKQVLAQQEVLFPQLYWSLRSALRPVMAVPRTGLESVIFGRNGALATVTAHQGVNDDEEEREHSTSEVEAILGPLANLMKSENGLLPHGPPERSGRSENTN</sequence>
<protein>
    <submittedName>
        <fullName evidence="4">Uncharacterized protein</fullName>
    </submittedName>
</protein>
<evidence type="ECO:0000256" key="1">
    <source>
        <dbReference type="SAM" id="MobiDB-lite"/>
    </source>
</evidence>
<proteinExistence type="predicted"/>
<dbReference type="InterPro" id="IPR011063">
    <property type="entry name" value="TilS/TtcA_N"/>
</dbReference>
<feature type="region of interest" description="Disordered" evidence="1">
    <location>
        <begin position="11"/>
        <end position="31"/>
    </location>
</feature>
<feature type="domain" description="tRNA(Ile)-lysidine/2-thiocytidine synthase N-terminal" evidence="3">
    <location>
        <begin position="921"/>
        <end position="1088"/>
    </location>
</feature>
<dbReference type="PANTHER" id="PTHR43686">
    <property type="entry name" value="SULFURTRANSFERASE-RELATED"/>
    <property type="match status" value="1"/>
</dbReference>
<dbReference type="SUPFAM" id="SSF53383">
    <property type="entry name" value="PLP-dependent transferases"/>
    <property type="match status" value="1"/>
</dbReference>
<gene>
    <name evidence="4" type="ORF">Pmani_027180</name>
</gene>
<evidence type="ECO:0000259" key="3">
    <source>
        <dbReference type="Pfam" id="PF01171"/>
    </source>
</evidence>
<evidence type="ECO:0000259" key="2">
    <source>
        <dbReference type="Pfam" id="PF00266"/>
    </source>
</evidence>